<dbReference type="Proteomes" id="UP000287651">
    <property type="component" value="Unassembled WGS sequence"/>
</dbReference>
<dbReference type="EMBL" id="AMZH03003535">
    <property type="protein sequence ID" value="RRT72027.1"/>
    <property type="molecule type" value="Genomic_DNA"/>
</dbReference>
<protein>
    <submittedName>
        <fullName evidence="1">Uncharacterized protein</fullName>
    </submittedName>
</protein>
<organism evidence="1 2">
    <name type="scientific">Ensete ventricosum</name>
    <name type="common">Abyssinian banana</name>
    <name type="synonym">Musa ensete</name>
    <dbReference type="NCBI Taxonomy" id="4639"/>
    <lineage>
        <taxon>Eukaryota</taxon>
        <taxon>Viridiplantae</taxon>
        <taxon>Streptophyta</taxon>
        <taxon>Embryophyta</taxon>
        <taxon>Tracheophyta</taxon>
        <taxon>Spermatophyta</taxon>
        <taxon>Magnoliopsida</taxon>
        <taxon>Liliopsida</taxon>
        <taxon>Zingiberales</taxon>
        <taxon>Musaceae</taxon>
        <taxon>Ensete</taxon>
    </lineage>
</organism>
<dbReference type="Gene3D" id="3.40.1110.10">
    <property type="entry name" value="Calcium-transporting ATPase, cytoplasmic domain N"/>
    <property type="match status" value="1"/>
</dbReference>
<dbReference type="GO" id="GO:0000166">
    <property type="term" value="F:nucleotide binding"/>
    <property type="evidence" value="ECO:0007669"/>
    <property type="project" value="InterPro"/>
</dbReference>
<accession>A0A427A702</accession>
<evidence type="ECO:0000313" key="1">
    <source>
        <dbReference type="EMBL" id="RRT72027.1"/>
    </source>
</evidence>
<comment type="caution">
    <text evidence="1">The sequence shown here is derived from an EMBL/GenBank/DDBJ whole genome shotgun (WGS) entry which is preliminary data.</text>
</comment>
<evidence type="ECO:0000313" key="2">
    <source>
        <dbReference type="Proteomes" id="UP000287651"/>
    </source>
</evidence>
<sequence>MLYVHWPSSSSQTGDDIHVHWKGAAEIVLASCTSWLDTNGFKQPLTADKVRLKFWPFPFLQVKQILTHSVITETDYNLLCSFTLMTSGSLSSWCKRGCRLVYSCGCQGTSNDPFDGLLHLNQGLRVA</sequence>
<proteinExistence type="predicted"/>
<dbReference type="SUPFAM" id="SSF81660">
    <property type="entry name" value="Metal cation-transporting ATPase, ATP-binding domain N"/>
    <property type="match status" value="1"/>
</dbReference>
<reference evidence="1 2" key="1">
    <citation type="journal article" date="2014" name="Agronomy (Basel)">
        <title>A Draft Genome Sequence for Ensete ventricosum, the Drought-Tolerant Tree Against Hunger.</title>
        <authorList>
            <person name="Harrison J."/>
            <person name="Moore K.A."/>
            <person name="Paszkiewicz K."/>
            <person name="Jones T."/>
            <person name="Grant M."/>
            <person name="Ambacheew D."/>
            <person name="Muzemil S."/>
            <person name="Studholme D.J."/>
        </authorList>
    </citation>
    <scope>NUCLEOTIDE SEQUENCE [LARGE SCALE GENOMIC DNA]</scope>
</reference>
<dbReference type="AlphaFoldDB" id="A0A427A702"/>
<gene>
    <name evidence="1" type="ORF">B296_00033561</name>
</gene>
<name>A0A427A702_ENSVE</name>
<dbReference type="InterPro" id="IPR023299">
    <property type="entry name" value="ATPase_P-typ_cyto_dom_N"/>
</dbReference>